<evidence type="ECO:0000256" key="1">
    <source>
        <dbReference type="ARBA" id="ARBA00006068"/>
    </source>
</evidence>
<dbReference type="OrthoDB" id="27330at2"/>
<feature type="domain" description="Cell envelope-related transcriptional attenuator" evidence="5">
    <location>
        <begin position="86"/>
        <end position="228"/>
    </location>
</feature>
<dbReference type="Proteomes" id="UP000198694">
    <property type="component" value="Unassembled WGS sequence"/>
</dbReference>
<protein>
    <submittedName>
        <fullName evidence="6">Cell envelope-related function transcriptional attenuator common domain-containing protein</fullName>
    </submittedName>
</protein>
<dbReference type="PANTHER" id="PTHR33392:SF6">
    <property type="entry name" value="POLYISOPRENYL-TEICHOIC ACID--PEPTIDOGLYCAN TEICHOIC ACID TRANSFERASE TAGU"/>
    <property type="match status" value="1"/>
</dbReference>
<dbReference type="Gene3D" id="3.40.630.190">
    <property type="entry name" value="LCP protein"/>
    <property type="match status" value="1"/>
</dbReference>
<evidence type="ECO:0000256" key="4">
    <source>
        <dbReference type="ARBA" id="ARBA00022989"/>
    </source>
</evidence>
<dbReference type="AlphaFoldDB" id="A0A1G8Y2C1"/>
<reference evidence="6 7" key="1">
    <citation type="submission" date="2016-10" db="EMBL/GenBank/DDBJ databases">
        <authorList>
            <person name="de Groot N.N."/>
        </authorList>
    </citation>
    <scope>NUCLEOTIDE SEQUENCE [LARGE SCALE GENOMIC DNA]</scope>
    <source>
        <strain evidence="6 7">CGMCC 1.6502</strain>
    </source>
</reference>
<dbReference type="RefSeq" id="WP_093212415.1">
    <property type="nucleotide sequence ID" value="NZ_FNFL01000002.1"/>
</dbReference>
<dbReference type="PANTHER" id="PTHR33392">
    <property type="entry name" value="POLYISOPRENYL-TEICHOIC ACID--PEPTIDOGLYCAN TEICHOIC ACID TRANSFERASE TAGU"/>
    <property type="match status" value="1"/>
</dbReference>
<evidence type="ECO:0000313" key="7">
    <source>
        <dbReference type="Proteomes" id="UP000198694"/>
    </source>
</evidence>
<keyword evidence="2" id="KW-0812">Transmembrane</keyword>
<dbReference type="EMBL" id="FNFL01000002">
    <property type="protein sequence ID" value="SDJ96936.1"/>
    <property type="molecule type" value="Genomic_DNA"/>
</dbReference>
<evidence type="ECO:0000256" key="3">
    <source>
        <dbReference type="ARBA" id="ARBA00022968"/>
    </source>
</evidence>
<keyword evidence="4" id="KW-1133">Transmembrane helix</keyword>
<keyword evidence="7" id="KW-1185">Reference proteome</keyword>
<sequence>MKRSQYKKKSKKSWIKGLLVIVLLLMAGSGAFIYSIYHNAKQTVANKITQPVDSIDTTIGKKKVKDQEPLNVLLLGVDERENDAGRSDAMMVLSLNPKQDSMELVSIPRDTRAEIVGKGTEDKINHAYAFGGVDMSVNTVEKFLDIELDYYVRLNMEGLTELVGAVGGITVDNEIEFTRKGYHYPLGEIQLSQEETLDYVRMRKQDPNGDFGRNERQRKVIKGIIDKGASIGSVSKIDDIVQVLGNNMASNMDFEDMQNLLLNYRDTRKNVTTYQMQGSGTKIDGIYYYVINDEEIDKVKEMINSN</sequence>
<proteinExistence type="inferred from homology"/>
<evidence type="ECO:0000259" key="5">
    <source>
        <dbReference type="Pfam" id="PF03816"/>
    </source>
</evidence>
<evidence type="ECO:0000256" key="2">
    <source>
        <dbReference type="ARBA" id="ARBA00022692"/>
    </source>
</evidence>
<dbReference type="STRING" id="407036.SAMN05216243_1365"/>
<comment type="similarity">
    <text evidence="1">Belongs to the LytR/CpsA/Psr (LCP) family.</text>
</comment>
<organism evidence="6 7">
    <name type="scientific">Sediminibacillus albus</name>
    <dbReference type="NCBI Taxonomy" id="407036"/>
    <lineage>
        <taxon>Bacteria</taxon>
        <taxon>Bacillati</taxon>
        <taxon>Bacillota</taxon>
        <taxon>Bacilli</taxon>
        <taxon>Bacillales</taxon>
        <taxon>Bacillaceae</taxon>
        <taxon>Sediminibacillus</taxon>
    </lineage>
</organism>
<evidence type="ECO:0000313" key="6">
    <source>
        <dbReference type="EMBL" id="SDJ96936.1"/>
    </source>
</evidence>
<dbReference type="NCBIfam" id="TIGR00350">
    <property type="entry name" value="lytR_cpsA_psr"/>
    <property type="match status" value="1"/>
</dbReference>
<gene>
    <name evidence="6" type="ORF">SAMN05216243_1365</name>
</gene>
<keyword evidence="4" id="KW-0472">Membrane</keyword>
<name>A0A1G8Y2C1_9BACI</name>
<accession>A0A1G8Y2C1</accession>
<dbReference type="InterPro" id="IPR004474">
    <property type="entry name" value="LytR_CpsA_psr"/>
</dbReference>
<dbReference type="InterPro" id="IPR050922">
    <property type="entry name" value="LytR/CpsA/Psr_CW_biosynth"/>
</dbReference>
<keyword evidence="3" id="KW-0735">Signal-anchor</keyword>
<dbReference type="Pfam" id="PF03816">
    <property type="entry name" value="LytR_cpsA_psr"/>
    <property type="match status" value="1"/>
</dbReference>
<dbReference type="GO" id="GO:0071555">
    <property type="term" value="P:cell wall organization"/>
    <property type="evidence" value="ECO:0007669"/>
    <property type="project" value="UniProtKB-KW"/>
</dbReference>